<sequence length="310" mass="33262">MHFSPHTARALSVLPMAEPTPQPLIISLRVGEDEAALVLSTDPAADESGVAWLLSDIDGWHATPPTEAVVTPLGLSDRSVAAARFPKSPREITVHGYALTGSFDTAEDARNRLYRAFDGYARELPIVVEESTPKRISARTAGAIETAPLGPTHFTFAVPLILPDPLKYGLNLRRKATDAQAPGELGTTFPLEFPLTFTDSGRGTGRMTLTNSGTAPTYPVSVLNGPLSEGWRIVNEATGDFLSFSTGLGHGQRLRIDHAARTADINGAPIAALANGSWWPLQPGRNPVRFLAPAYHPEAAWTASFYDAYL</sequence>
<dbReference type="AlphaFoldDB" id="A0A841EB24"/>
<evidence type="ECO:0000313" key="2">
    <source>
        <dbReference type="EMBL" id="MBB6000212.1"/>
    </source>
</evidence>
<gene>
    <name evidence="2" type="ORF">HNR25_003963</name>
</gene>
<accession>A0A841EB24</accession>
<dbReference type="InterPro" id="IPR054738">
    <property type="entry name" value="Siphovirus-type_tail_C"/>
</dbReference>
<comment type="caution">
    <text evidence="2">The sequence shown here is derived from an EMBL/GenBank/DDBJ whole genome shotgun (WGS) entry which is preliminary data.</text>
</comment>
<reference evidence="2 3" key="1">
    <citation type="submission" date="2020-08" db="EMBL/GenBank/DDBJ databases">
        <title>Sequencing the genomes of 1000 actinobacteria strains.</title>
        <authorList>
            <person name="Klenk H.-P."/>
        </authorList>
    </citation>
    <scope>NUCLEOTIDE SEQUENCE [LARGE SCALE GENOMIC DNA]</scope>
    <source>
        <strain evidence="2 3">DSM 44593</strain>
    </source>
</reference>
<keyword evidence="3" id="KW-1185">Reference proteome</keyword>
<organism evidence="2 3">
    <name type="scientific">Streptomonospora salina</name>
    <dbReference type="NCBI Taxonomy" id="104205"/>
    <lineage>
        <taxon>Bacteria</taxon>
        <taxon>Bacillati</taxon>
        <taxon>Actinomycetota</taxon>
        <taxon>Actinomycetes</taxon>
        <taxon>Streptosporangiales</taxon>
        <taxon>Nocardiopsidaceae</taxon>
        <taxon>Streptomonospora</taxon>
    </lineage>
</organism>
<protein>
    <recommendedName>
        <fullName evidence="1">Siphovirus-type tail component C-terminal domain-containing protein</fullName>
    </recommendedName>
</protein>
<dbReference type="Gene3D" id="2.60.120.860">
    <property type="match status" value="1"/>
</dbReference>
<evidence type="ECO:0000313" key="3">
    <source>
        <dbReference type="Proteomes" id="UP000578077"/>
    </source>
</evidence>
<evidence type="ECO:0000259" key="1">
    <source>
        <dbReference type="Pfam" id="PF22768"/>
    </source>
</evidence>
<proteinExistence type="predicted"/>
<name>A0A841EB24_9ACTN</name>
<dbReference type="Pfam" id="PF22768">
    <property type="entry name" value="SPP1_Dit"/>
    <property type="match status" value="1"/>
</dbReference>
<feature type="domain" description="Siphovirus-type tail component C-terminal" evidence="1">
    <location>
        <begin position="213"/>
        <end position="302"/>
    </location>
</feature>
<dbReference type="Proteomes" id="UP000578077">
    <property type="component" value="Unassembled WGS sequence"/>
</dbReference>
<dbReference type="RefSeq" id="WP_184637494.1">
    <property type="nucleotide sequence ID" value="NZ_BAABKT010000029.1"/>
</dbReference>
<dbReference type="EMBL" id="JACHLY010000001">
    <property type="protein sequence ID" value="MBB6000212.1"/>
    <property type="molecule type" value="Genomic_DNA"/>
</dbReference>